<feature type="domain" description="Predicted DNA-binding protein ribbon-helix-helix" evidence="1">
    <location>
        <begin position="105"/>
        <end position="145"/>
    </location>
</feature>
<gene>
    <name evidence="2" type="ORF">NCTC4822_01367</name>
</gene>
<accession>A0A380BN96</accession>
<keyword evidence="3" id="KW-1185">Reference proteome</keyword>
<dbReference type="Proteomes" id="UP000254519">
    <property type="component" value="Unassembled WGS sequence"/>
</dbReference>
<reference evidence="2 3" key="1">
    <citation type="submission" date="2018-06" db="EMBL/GenBank/DDBJ databases">
        <authorList>
            <consortium name="Pathogen Informatics"/>
            <person name="Doyle S."/>
        </authorList>
    </citation>
    <scope>NUCLEOTIDE SEQUENCE [LARGE SCALE GENOMIC DNA]</scope>
    <source>
        <strain evidence="3">ATCC 11859 / DSM 33 / NCIB 8841 / NCTC 4822</strain>
    </source>
</reference>
<dbReference type="AlphaFoldDB" id="A0A380BN96"/>
<dbReference type="InterPro" id="IPR038733">
    <property type="entry name" value="Predicted_DNA_bind_prot_RHH"/>
</dbReference>
<evidence type="ECO:0000313" key="2">
    <source>
        <dbReference type="EMBL" id="SUJ03190.1"/>
    </source>
</evidence>
<sequence>MKTAEEIINHLNATGANVYDLSEQLGFGRSTLQGRLKRLMYKVNQEGRWVYTGDPDEEPKDVDVVSKKRMTTAKTTQTVSGVLNVSRDLSIHEALMQLKLVDKGVRTTITIQPEYMEEMKMLATKTRLRLSDLYTLAIYELLEKYHSN</sequence>
<organism evidence="2 3">
    <name type="scientific">Sporosarcina pasteurii</name>
    <name type="common">Bacillus pasteurii</name>
    <dbReference type="NCBI Taxonomy" id="1474"/>
    <lineage>
        <taxon>Bacteria</taxon>
        <taxon>Bacillati</taxon>
        <taxon>Bacillota</taxon>
        <taxon>Bacilli</taxon>
        <taxon>Bacillales</taxon>
        <taxon>Caryophanaceae</taxon>
        <taxon>Sporosarcina</taxon>
    </lineage>
</organism>
<dbReference type="EMBL" id="UGYZ01000002">
    <property type="protein sequence ID" value="SUJ03190.1"/>
    <property type="molecule type" value="Genomic_DNA"/>
</dbReference>
<dbReference type="Pfam" id="PF12651">
    <property type="entry name" value="RHH_3"/>
    <property type="match status" value="1"/>
</dbReference>
<dbReference type="OrthoDB" id="9945475at2"/>
<name>A0A380BN96_SPOPA</name>
<proteinExistence type="predicted"/>
<protein>
    <recommendedName>
        <fullName evidence="1">Predicted DNA-binding protein ribbon-helix-helix domain-containing protein</fullName>
    </recommendedName>
</protein>
<evidence type="ECO:0000313" key="3">
    <source>
        <dbReference type="Proteomes" id="UP000254519"/>
    </source>
</evidence>
<dbReference type="RefSeq" id="WP_115360739.1">
    <property type="nucleotide sequence ID" value="NZ_CP038012.1"/>
</dbReference>
<evidence type="ECO:0000259" key="1">
    <source>
        <dbReference type="Pfam" id="PF12651"/>
    </source>
</evidence>